<keyword evidence="2" id="KW-0808">Transferase</keyword>
<dbReference type="GO" id="GO:0016740">
    <property type="term" value="F:transferase activity"/>
    <property type="evidence" value="ECO:0007669"/>
    <property type="project" value="UniProtKB-KW"/>
</dbReference>
<sequence length="336" mass="36250">MTGVVPRELHLIREFEDALRLFGGIWHSSPGGAPITVELMRALSHTGNYVAGAYDSDRLVGASIGFLATPAGQTLHSHVTGAVAGRGIGFALKLHQRAWAPDRGLERITWTYDPLVRRNAHFNLVKLGALPEEYLPSFYGAMDDAINTGDESDRMLAVWRLSEPQVVAAEALRRFLIPALPAHTDAHGAGRAMEPFKGHRMAKAALETDVRERGGPATTCDAAGLSFLLPVGAGGGRRARPTVRRPGGLAGVEVSRGDLRGLPRHHLHHGQVRGQTSQQARAVGLVLQAVGHDRGVRVEIAVRRAVRDPGAVGRPDRRVRAQRRGGEDVRLAAVHR</sequence>
<organism evidence="2 3">
    <name type="scientific">Streptosporangium album</name>
    <dbReference type="NCBI Taxonomy" id="47479"/>
    <lineage>
        <taxon>Bacteria</taxon>
        <taxon>Bacillati</taxon>
        <taxon>Actinomycetota</taxon>
        <taxon>Actinomycetes</taxon>
        <taxon>Streptosporangiales</taxon>
        <taxon>Streptosporangiaceae</taxon>
        <taxon>Streptosporangium</taxon>
    </lineage>
</organism>
<evidence type="ECO:0000313" key="3">
    <source>
        <dbReference type="Proteomes" id="UP000534286"/>
    </source>
</evidence>
<feature type="compositionally biased region" description="Basic and acidic residues" evidence="1">
    <location>
        <begin position="314"/>
        <end position="330"/>
    </location>
</feature>
<comment type="caution">
    <text evidence="2">The sequence shown here is derived from an EMBL/GenBank/DDBJ whole genome shotgun (WGS) entry which is preliminary data.</text>
</comment>
<evidence type="ECO:0000313" key="2">
    <source>
        <dbReference type="EMBL" id="MBB4941974.1"/>
    </source>
</evidence>
<dbReference type="PANTHER" id="PTHR41700:SF1">
    <property type="entry name" value="N-ACETYLTRANSFERASE DOMAIN-CONTAINING PROTEIN"/>
    <property type="match status" value="1"/>
</dbReference>
<reference evidence="2 3" key="1">
    <citation type="submission" date="2020-08" db="EMBL/GenBank/DDBJ databases">
        <title>Sequencing the genomes of 1000 actinobacteria strains.</title>
        <authorList>
            <person name="Klenk H.-P."/>
        </authorList>
    </citation>
    <scope>NUCLEOTIDE SEQUENCE [LARGE SCALE GENOMIC DNA]</scope>
    <source>
        <strain evidence="2 3">DSM 43023</strain>
    </source>
</reference>
<keyword evidence="3" id="KW-1185">Reference proteome</keyword>
<evidence type="ECO:0000256" key="1">
    <source>
        <dbReference type="SAM" id="MobiDB-lite"/>
    </source>
</evidence>
<gene>
    <name evidence="2" type="ORF">FHR32_006360</name>
</gene>
<dbReference type="InterPro" id="IPR016181">
    <property type="entry name" value="Acyl_CoA_acyltransferase"/>
</dbReference>
<dbReference type="InterPro" id="IPR038764">
    <property type="entry name" value="GNAT_N_AcTrfase_prd"/>
</dbReference>
<dbReference type="EMBL" id="JACHJU010000003">
    <property type="protein sequence ID" value="MBB4941974.1"/>
    <property type="molecule type" value="Genomic_DNA"/>
</dbReference>
<feature type="region of interest" description="Disordered" evidence="1">
    <location>
        <begin position="310"/>
        <end position="336"/>
    </location>
</feature>
<accession>A0A7W7S135</accession>
<proteinExistence type="predicted"/>
<protein>
    <submittedName>
        <fullName evidence="2">Putative GNAT superfamily acetyltransferase</fullName>
    </submittedName>
</protein>
<dbReference type="PANTHER" id="PTHR41700">
    <property type="entry name" value="GCN5-RELATED N-ACETYLTRANSFERASE"/>
    <property type="match status" value="1"/>
</dbReference>
<dbReference type="RefSeq" id="WP_246467993.1">
    <property type="nucleotide sequence ID" value="NZ_BAABEK010000034.1"/>
</dbReference>
<dbReference type="AlphaFoldDB" id="A0A7W7S135"/>
<dbReference type="SUPFAM" id="SSF55729">
    <property type="entry name" value="Acyl-CoA N-acyltransferases (Nat)"/>
    <property type="match status" value="1"/>
</dbReference>
<name>A0A7W7S135_9ACTN</name>
<dbReference type="Proteomes" id="UP000534286">
    <property type="component" value="Unassembled WGS sequence"/>
</dbReference>